<dbReference type="InterPro" id="IPR009057">
    <property type="entry name" value="Homeodomain-like_sf"/>
</dbReference>
<accession>A0A939IRY7</accession>
<evidence type="ECO:0000313" key="7">
    <source>
        <dbReference type="Proteomes" id="UP000664385"/>
    </source>
</evidence>
<evidence type="ECO:0000256" key="2">
    <source>
        <dbReference type="ARBA" id="ARBA00023125"/>
    </source>
</evidence>
<dbReference type="SUPFAM" id="SSF46689">
    <property type="entry name" value="Homeodomain-like"/>
    <property type="match status" value="1"/>
</dbReference>
<dbReference type="SUPFAM" id="SSF48498">
    <property type="entry name" value="Tetracyclin repressor-like, C-terminal domain"/>
    <property type="match status" value="1"/>
</dbReference>
<dbReference type="InterPro" id="IPR001647">
    <property type="entry name" value="HTH_TetR"/>
</dbReference>
<dbReference type="Gene3D" id="1.10.10.60">
    <property type="entry name" value="Homeodomain-like"/>
    <property type="match status" value="1"/>
</dbReference>
<evidence type="ECO:0000256" key="3">
    <source>
        <dbReference type="ARBA" id="ARBA00023163"/>
    </source>
</evidence>
<evidence type="ECO:0000256" key="4">
    <source>
        <dbReference type="PROSITE-ProRule" id="PRU00335"/>
    </source>
</evidence>
<dbReference type="InterPro" id="IPR036271">
    <property type="entry name" value="Tet_transcr_reg_TetR-rel_C_sf"/>
</dbReference>
<proteinExistence type="predicted"/>
<feature type="domain" description="HTH tetR-type" evidence="5">
    <location>
        <begin position="5"/>
        <end position="65"/>
    </location>
</feature>
<reference evidence="6" key="1">
    <citation type="submission" date="2020-12" db="EMBL/GenBank/DDBJ databases">
        <title>PHA producing bacteria isolated from mangrove.</title>
        <authorList>
            <person name="Zheng W."/>
            <person name="Yu S."/>
            <person name="Huang Y."/>
        </authorList>
    </citation>
    <scope>NUCLEOTIDE SEQUENCE</scope>
    <source>
        <strain evidence="6">GN8-5</strain>
    </source>
</reference>
<evidence type="ECO:0000313" key="6">
    <source>
        <dbReference type="EMBL" id="MBN8206315.1"/>
    </source>
</evidence>
<dbReference type="PRINTS" id="PR00455">
    <property type="entry name" value="HTHTETR"/>
</dbReference>
<keyword evidence="2 4" id="KW-0238">DNA-binding</keyword>
<evidence type="ECO:0000259" key="5">
    <source>
        <dbReference type="PROSITE" id="PS50977"/>
    </source>
</evidence>
<evidence type="ECO:0000256" key="1">
    <source>
        <dbReference type="ARBA" id="ARBA00023015"/>
    </source>
</evidence>
<dbReference type="AlphaFoldDB" id="A0A939IRY7"/>
<dbReference type="GO" id="GO:0003700">
    <property type="term" value="F:DNA-binding transcription factor activity"/>
    <property type="evidence" value="ECO:0007669"/>
    <property type="project" value="TreeGrafter"/>
</dbReference>
<keyword evidence="3" id="KW-0804">Transcription</keyword>
<feature type="DNA-binding region" description="H-T-H motif" evidence="4">
    <location>
        <begin position="28"/>
        <end position="47"/>
    </location>
</feature>
<dbReference type="Gene3D" id="1.10.357.10">
    <property type="entry name" value="Tetracycline Repressor, domain 2"/>
    <property type="match status" value="1"/>
</dbReference>
<name>A0A939IRY7_9MICO</name>
<dbReference type="PANTHER" id="PTHR30055">
    <property type="entry name" value="HTH-TYPE TRANSCRIPTIONAL REGULATOR RUTR"/>
    <property type="match status" value="1"/>
</dbReference>
<gene>
    <name evidence="6" type="ORF">JF543_10140</name>
</gene>
<dbReference type="EMBL" id="JAEMWU010000001">
    <property type="protein sequence ID" value="MBN8206315.1"/>
    <property type="molecule type" value="Genomic_DNA"/>
</dbReference>
<dbReference type="Pfam" id="PF00440">
    <property type="entry name" value="TetR_N"/>
    <property type="match status" value="1"/>
</dbReference>
<organism evidence="6 7">
    <name type="scientific">Microbacterium esteraromaticum</name>
    <dbReference type="NCBI Taxonomy" id="57043"/>
    <lineage>
        <taxon>Bacteria</taxon>
        <taxon>Bacillati</taxon>
        <taxon>Actinomycetota</taxon>
        <taxon>Actinomycetes</taxon>
        <taxon>Micrococcales</taxon>
        <taxon>Microbacteriaceae</taxon>
        <taxon>Microbacterium</taxon>
    </lineage>
</organism>
<dbReference type="InterPro" id="IPR050109">
    <property type="entry name" value="HTH-type_TetR-like_transc_reg"/>
</dbReference>
<protein>
    <submittedName>
        <fullName evidence="6">TetR family transcriptional regulator</fullName>
    </submittedName>
</protein>
<keyword evidence="1" id="KW-0805">Transcription regulation</keyword>
<dbReference type="PROSITE" id="PS50977">
    <property type="entry name" value="HTH_TETR_2"/>
    <property type="match status" value="1"/>
</dbReference>
<dbReference type="Proteomes" id="UP000664385">
    <property type="component" value="Unassembled WGS sequence"/>
</dbReference>
<sequence length="180" mass="19275">MAPSRHDRHSVIDCALRLLDDIGLPDLSMRRIAAELEVQPSALYWHFPNKQALLAGVADRILSAVPAPDASRDTSQVAHAVLDALLAYRDGAEIVMSSYALRLGTPRAQQALAASLTPHPDSDVLADAVFEFILGHATLLQQRMHAQSIGAVEPDAQDPTAHSDAVFCTGIRALTAGVRV</sequence>
<comment type="caution">
    <text evidence="6">The sequence shown here is derived from an EMBL/GenBank/DDBJ whole genome shotgun (WGS) entry which is preliminary data.</text>
</comment>
<dbReference type="PANTHER" id="PTHR30055:SF151">
    <property type="entry name" value="TRANSCRIPTIONAL REGULATORY PROTEIN"/>
    <property type="match status" value="1"/>
</dbReference>
<dbReference type="GO" id="GO:0000976">
    <property type="term" value="F:transcription cis-regulatory region binding"/>
    <property type="evidence" value="ECO:0007669"/>
    <property type="project" value="TreeGrafter"/>
</dbReference>
<dbReference type="RefSeq" id="WP_206823962.1">
    <property type="nucleotide sequence ID" value="NZ_JAEMWU010000001.1"/>
</dbReference>